<dbReference type="PANTHER" id="PTHR43758:SF2">
    <property type="entry name" value="OXIDIZED PURINE NUCLEOSIDE TRIPHOSPHATE HYDROLASE"/>
    <property type="match status" value="1"/>
</dbReference>
<dbReference type="KEGG" id="cohn:KCTCHS21_01670"/>
<keyword evidence="8" id="KW-1185">Reference proteome</keyword>
<accession>A0A3T1CY56</accession>
<protein>
    <submittedName>
        <fullName evidence="7">7,8-dihydro-8-oxoguanine triphosphatase</fullName>
    </submittedName>
</protein>
<organism evidence="7 8">
    <name type="scientific">Cohnella abietis</name>
    <dbReference type="NCBI Taxonomy" id="2507935"/>
    <lineage>
        <taxon>Bacteria</taxon>
        <taxon>Bacillati</taxon>
        <taxon>Bacillota</taxon>
        <taxon>Bacilli</taxon>
        <taxon>Bacillales</taxon>
        <taxon>Paenibacillaceae</taxon>
        <taxon>Cohnella</taxon>
    </lineage>
</organism>
<evidence type="ECO:0000313" key="8">
    <source>
        <dbReference type="Proteomes" id="UP000289856"/>
    </source>
</evidence>
<dbReference type="PROSITE" id="PS51462">
    <property type="entry name" value="NUDIX"/>
    <property type="match status" value="1"/>
</dbReference>
<dbReference type="Pfam" id="PF00293">
    <property type="entry name" value="NUDIX"/>
    <property type="match status" value="1"/>
</dbReference>
<dbReference type="Gene3D" id="3.90.79.10">
    <property type="entry name" value="Nucleoside Triphosphate Pyrophosphohydrolase"/>
    <property type="match status" value="1"/>
</dbReference>
<dbReference type="GO" id="GO:0005737">
    <property type="term" value="C:cytoplasm"/>
    <property type="evidence" value="ECO:0007669"/>
    <property type="project" value="TreeGrafter"/>
</dbReference>
<name>A0A3T1CY56_9BACL</name>
<dbReference type="PANTHER" id="PTHR43758">
    <property type="entry name" value="7,8-DIHYDRO-8-OXOGUANINE TRIPHOSPHATASE"/>
    <property type="match status" value="1"/>
</dbReference>
<feature type="domain" description="Nudix hydrolase" evidence="6">
    <location>
        <begin position="1"/>
        <end position="102"/>
    </location>
</feature>
<dbReference type="SUPFAM" id="SSF55811">
    <property type="entry name" value="Nudix"/>
    <property type="match status" value="1"/>
</dbReference>
<gene>
    <name evidence="7" type="ORF">KCTCHS21_01670</name>
</gene>
<evidence type="ECO:0000256" key="3">
    <source>
        <dbReference type="ARBA" id="ARBA00022723"/>
    </source>
</evidence>
<proteinExistence type="inferred from homology"/>
<dbReference type="GO" id="GO:0016818">
    <property type="term" value="F:hydrolase activity, acting on acid anhydrides, in phosphorus-containing anhydrides"/>
    <property type="evidence" value="ECO:0007669"/>
    <property type="project" value="TreeGrafter"/>
</dbReference>
<evidence type="ECO:0000256" key="4">
    <source>
        <dbReference type="ARBA" id="ARBA00022801"/>
    </source>
</evidence>
<dbReference type="Proteomes" id="UP000289856">
    <property type="component" value="Chromosome"/>
</dbReference>
<sequence length="131" mass="15271">MGRWNGVGGKIEDKETPIESVIRETKEETGISIFEPRYSGQVTWISNGQKTGMYCYIAEVNNEFIYNTPVEVQEGILSWKKLEWVFHPKNKGVLPHLKEFLPIMFSNFSIYEHFCTFENDILVNHELIQLV</sequence>
<keyword evidence="5" id="KW-0460">Magnesium</keyword>
<dbReference type="AlphaFoldDB" id="A0A3T1CY56"/>
<dbReference type="InterPro" id="IPR015797">
    <property type="entry name" value="NUDIX_hydrolase-like_dom_sf"/>
</dbReference>
<evidence type="ECO:0000259" key="6">
    <source>
        <dbReference type="PROSITE" id="PS51462"/>
    </source>
</evidence>
<dbReference type="InterPro" id="IPR000086">
    <property type="entry name" value="NUDIX_hydrolase_dom"/>
</dbReference>
<dbReference type="EMBL" id="AP019400">
    <property type="protein sequence ID" value="BBI30768.1"/>
    <property type="molecule type" value="Genomic_DNA"/>
</dbReference>
<evidence type="ECO:0000256" key="5">
    <source>
        <dbReference type="ARBA" id="ARBA00022842"/>
    </source>
</evidence>
<keyword evidence="3" id="KW-0479">Metal-binding</keyword>
<reference evidence="7 8" key="1">
    <citation type="submission" date="2019-01" db="EMBL/GenBank/DDBJ databases">
        <title>Complete genome sequence of Cohnella hallensis HS21 isolated from Korean fir (Abies koreana) rhizospheric soil.</title>
        <authorList>
            <person name="Jiang L."/>
            <person name="Kang S.W."/>
            <person name="Kim S."/>
            <person name="Jung J."/>
            <person name="Kim C.Y."/>
            <person name="Kim D.H."/>
            <person name="Kim S.W."/>
            <person name="Lee J."/>
        </authorList>
    </citation>
    <scope>NUCLEOTIDE SEQUENCE [LARGE SCALE GENOMIC DNA]</scope>
    <source>
        <strain evidence="7 8">HS21</strain>
    </source>
</reference>
<keyword evidence="4" id="KW-0378">Hydrolase</keyword>
<dbReference type="GO" id="GO:0046872">
    <property type="term" value="F:metal ion binding"/>
    <property type="evidence" value="ECO:0007669"/>
    <property type="project" value="UniProtKB-KW"/>
</dbReference>
<evidence type="ECO:0000256" key="1">
    <source>
        <dbReference type="ARBA" id="ARBA00001946"/>
    </source>
</evidence>
<comment type="similarity">
    <text evidence="2">Belongs to the Nudix hydrolase family.</text>
</comment>
<evidence type="ECO:0000256" key="2">
    <source>
        <dbReference type="ARBA" id="ARBA00005582"/>
    </source>
</evidence>
<comment type="cofactor">
    <cofactor evidence="1">
        <name>Mg(2+)</name>
        <dbReference type="ChEBI" id="CHEBI:18420"/>
    </cofactor>
</comment>
<evidence type="ECO:0000313" key="7">
    <source>
        <dbReference type="EMBL" id="BBI30768.1"/>
    </source>
</evidence>